<dbReference type="AlphaFoldDB" id="A0A5B1M2V9"/>
<dbReference type="EMBL" id="VUJW01000003">
    <property type="protein sequence ID" value="KAA1427253.1"/>
    <property type="molecule type" value="Genomic_DNA"/>
</dbReference>
<dbReference type="InterPro" id="IPR045931">
    <property type="entry name" value="DUF6350"/>
</dbReference>
<feature type="transmembrane region" description="Helical" evidence="1">
    <location>
        <begin position="139"/>
        <end position="159"/>
    </location>
</feature>
<dbReference type="Pfam" id="PF19877">
    <property type="entry name" value="DUF6350"/>
    <property type="match status" value="1"/>
</dbReference>
<comment type="caution">
    <text evidence="2">The sequence shown here is derived from an EMBL/GenBank/DDBJ whole genome shotgun (WGS) entry which is preliminary data.</text>
</comment>
<feature type="transmembrane region" description="Helical" evidence="1">
    <location>
        <begin position="387"/>
        <end position="409"/>
    </location>
</feature>
<feature type="transmembrane region" description="Helical" evidence="1">
    <location>
        <begin position="253"/>
        <end position="274"/>
    </location>
</feature>
<keyword evidence="1" id="KW-0472">Membrane</keyword>
<feature type="transmembrane region" description="Helical" evidence="1">
    <location>
        <begin position="355"/>
        <end position="375"/>
    </location>
</feature>
<accession>A0A5B1M2V9</accession>
<reference evidence="2 3" key="2">
    <citation type="submission" date="2019-09" db="EMBL/GenBank/DDBJ databases">
        <authorList>
            <person name="Jin C."/>
        </authorList>
    </citation>
    <scope>NUCLEOTIDE SEQUENCE [LARGE SCALE GENOMIC DNA]</scope>
    <source>
        <strain evidence="2 3">BN140041</strain>
    </source>
</reference>
<reference evidence="2 3" key="1">
    <citation type="submission" date="2019-09" db="EMBL/GenBank/DDBJ databases">
        <title>Nocardioides panacisoli sp. nov., isolated from the soil of a ginseng field.</title>
        <authorList>
            <person name="Cho C."/>
        </authorList>
    </citation>
    <scope>NUCLEOTIDE SEQUENCE [LARGE SCALE GENOMIC DNA]</scope>
    <source>
        <strain evidence="2 3">BN140041</strain>
    </source>
</reference>
<evidence type="ECO:0000313" key="3">
    <source>
        <dbReference type="Proteomes" id="UP000324351"/>
    </source>
</evidence>
<feature type="transmembrane region" description="Helical" evidence="1">
    <location>
        <begin position="171"/>
        <end position="188"/>
    </location>
</feature>
<feature type="transmembrane region" description="Helical" evidence="1">
    <location>
        <begin position="34"/>
        <end position="57"/>
    </location>
</feature>
<gene>
    <name evidence="2" type="ORF">F0U47_07070</name>
</gene>
<feature type="transmembrane region" description="Helical" evidence="1">
    <location>
        <begin position="219"/>
        <end position="241"/>
    </location>
</feature>
<organism evidence="2 3">
    <name type="scientific">Nocardioides antri</name>
    <dbReference type="NCBI Taxonomy" id="2607659"/>
    <lineage>
        <taxon>Bacteria</taxon>
        <taxon>Bacillati</taxon>
        <taxon>Actinomycetota</taxon>
        <taxon>Actinomycetes</taxon>
        <taxon>Propionibacteriales</taxon>
        <taxon>Nocardioidaceae</taxon>
        <taxon>Nocardioides</taxon>
    </lineage>
</organism>
<feature type="transmembrane region" description="Helical" evidence="1">
    <location>
        <begin position="315"/>
        <end position="334"/>
    </location>
</feature>
<evidence type="ECO:0000256" key="1">
    <source>
        <dbReference type="SAM" id="Phobius"/>
    </source>
</evidence>
<feature type="transmembrane region" description="Helical" evidence="1">
    <location>
        <begin position="286"/>
        <end position="303"/>
    </location>
</feature>
<name>A0A5B1M2V9_9ACTN</name>
<evidence type="ECO:0000313" key="2">
    <source>
        <dbReference type="EMBL" id="KAA1427253.1"/>
    </source>
</evidence>
<dbReference type="Proteomes" id="UP000324351">
    <property type="component" value="Unassembled WGS sequence"/>
</dbReference>
<dbReference type="RefSeq" id="WP_149749621.1">
    <property type="nucleotide sequence ID" value="NZ_VUJW01000003.1"/>
</dbReference>
<keyword evidence="1" id="KW-0812">Transmembrane</keyword>
<proteinExistence type="predicted"/>
<keyword evidence="3" id="KW-1185">Reference proteome</keyword>
<keyword evidence="1" id="KW-1133">Transmembrane helix</keyword>
<sequence>MTSLQSPPRKSASQESDLRQTLVARRPLVPTATLGGALAAAGPLLVCMAVAVVGWFLTDAGSHGTPSGALRVGALGWLVAHGAGVTVEGVRITAVPLGLTLLAAWSVWRVGHRVGESVSGHGPDAGRIADGERDWTVPVAAGMFTVGYVLVGVVATTLASTVETAPSTGRVVLWSVLLAGGVGLPALARGSGRAAIWVPAVPAAIRDGAALVRSMLRAWLAVALVALLVALVLDFSTAANIVSQLRSDTGETAMIGALTLAVLPNAGLFSSAYLLGPGFTVGTGTLVSPGAVVLGPLPLFPLLAALPDSGPTPGWTGWLMATPVLVAFLASALAHRSRPAAAWDQAATRGCGSGLVAGLVLGLLTTLAGGAVGPGRMTEIGPFAFDVLLHAVTAFGIGGLLGALAMTWWQRHGAELLAGLAGRVRARR</sequence>
<protein>
    <submittedName>
        <fullName evidence="2">Uncharacterized protein</fullName>
    </submittedName>
</protein>